<evidence type="ECO:0000313" key="2">
    <source>
        <dbReference type="EMBL" id="GAA3885351.1"/>
    </source>
</evidence>
<dbReference type="Pfam" id="PF01979">
    <property type="entry name" value="Amidohydro_1"/>
    <property type="match status" value="1"/>
</dbReference>
<dbReference type="SUPFAM" id="SSF51556">
    <property type="entry name" value="Metallo-dependent hydrolases"/>
    <property type="match status" value="1"/>
</dbReference>
<proteinExistence type="predicted"/>
<keyword evidence="3" id="KW-1185">Reference proteome</keyword>
<evidence type="ECO:0000313" key="3">
    <source>
        <dbReference type="Proteomes" id="UP001501803"/>
    </source>
</evidence>
<feature type="domain" description="Amidohydrolase-related" evidence="1">
    <location>
        <begin position="4"/>
        <end position="285"/>
    </location>
</feature>
<dbReference type="PANTHER" id="PTHR43135:SF3">
    <property type="entry name" value="ALPHA-D-RIBOSE 1-METHYLPHOSPHONATE 5-TRIPHOSPHATE DIPHOSPHATASE"/>
    <property type="match status" value="1"/>
</dbReference>
<comment type="caution">
    <text evidence="2">The sequence shown here is derived from an EMBL/GenBank/DDBJ whole genome shotgun (WGS) entry which is preliminary data.</text>
</comment>
<dbReference type="InterPro" id="IPR051781">
    <property type="entry name" value="Metallo-dep_Hydrolase"/>
</dbReference>
<dbReference type="RefSeq" id="WP_345068052.1">
    <property type="nucleotide sequence ID" value="NZ_BAABCN010000010.1"/>
</dbReference>
<reference evidence="3" key="1">
    <citation type="journal article" date="2019" name="Int. J. Syst. Evol. Microbiol.">
        <title>The Global Catalogue of Microorganisms (GCM) 10K type strain sequencing project: providing services to taxonomists for standard genome sequencing and annotation.</title>
        <authorList>
            <consortium name="The Broad Institute Genomics Platform"/>
            <consortium name="The Broad Institute Genome Sequencing Center for Infectious Disease"/>
            <person name="Wu L."/>
            <person name="Ma J."/>
        </authorList>
    </citation>
    <scope>NUCLEOTIDE SEQUENCE [LARGE SCALE GENOMIC DNA]</scope>
    <source>
        <strain evidence="3">JCM 17021</strain>
    </source>
</reference>
<dbReference type="InterPro" id="IPR032466">
    <property type="entry name" value="Metal_Hydrolase"/>
</dbReference>
<dbReference type="EMBL" id="BAABCN010000010">
    <property type="protein sequence ID" value="GAA3885351.1"/>
    <property type="molecule type" value="Genomic_DNA"/>
</dbReference>
<name>A0ABP7KRK3_9MICO</name>
<accession>A0ABP7KRK3</accession>
<dbReference type="Proteomes" id="UP001501803">
    <property type="component" value="Unassembled WGS sequence"/>
</dbReference>
<organism evidence="2 3">
    <name type="scientific">Leifsonia kafniensis</name>
    <dbReference type="NCBI Taxonomy" id="475957"/>
    <lineage>
        <taxon>Bacteria</taxon>
        <taxon>Bacillati</taxon>
        <taxon>Actinomycetota</taxon>
        <taxon>Actinomycetes</taxon>
        <taxon>Micrococcales</taxon>
        <taxon>Microbacteriaceae</taxon>
        <taxon>Leifsonia</taxon>
    </lineage>
</organism>
<dbReference type="PANTHER" id="PTHR43135">
    <property type="entry name" value="ALPHA-D-RIBOSE 1-METHYLPHOSPHONATE 5-TRIPHOSPHATE DIPHOSPHATASE"/>
    <property type="match status" value="1"/>
</dbReference>
<gene>
    <name evidence="2" type="ORF">GCM10022381_29310</name>
</gene>
<protein>
    <submittedName>
        <fullName evidence="2">Amidohydrolase family protein</fullName>
    </submittedName>
</protein>
<dbReference type="InterPro" id="IPR006680">
    <property type="entry name" value="Amidohydro-rel"/>
</dbReference>
<sequence>MTTTVLPGFLDAHVHLALIDPSLLVRGGIARVLDLGGWPLAPATSAPASPAPSLTVPVETPRYAGESRPEVSNSANAYPADAAEQPLPEIAFAHQFLTAPGGYPARQAWTPAGSVAEIATVADATAAVDTQRAAGASVVKIALNSETGPVVDDEILAAIVDRAHALGLPVVAHAQGRGQAERAFAAGVDVFAHTPFSEWLPDGMIAAMAVSMTWISTLDIHGWGDPTEEFAVASDNLRRFHLAGGRVLYGTDLGNGPLPTGLNRREVEALLAVGLSPEEVLAALTDRGLGHGLAQNAAHTQQPAHIPNQADIHPSRITFIPGARPSDPSAFVDWLCTARAVSRLELEDLQ</sequence>
<evidence type="ECO:0000259" key="1">
    <source>
        <dbReference type="Pfam" id="PF01979"/>
    </source>
</evidence>
<dbReference type="Gene3D" id="3.20.20.140">
    <property type="entry name" value="Metal-dependent hydrolases"/>
    <property type="match status" value="1"/>
</dbReference>